<feature type="compositionally biased region" description="Polar residues" evidence="4">
    <location>
        <begin position="421"/>
        <end position="432"/>
    </location>
</feature>
<evidence type="ECO:0008006" key="7">
    <source>
        <dbReference type="Google" id="ProtNLM"/>
    </source>
</evidence>
<dbReference type="InterPro" id="IPR026079">
    <property type="entry name" value="CDR2"/>
</dbReference>
<evidence type="ECO:0000313" key="5">
    <source>
        <dbReference type="EMBL" id="CAC5380665.1"/>
    </source>
</evidence>
<organism evidence="5 6">
    <name type="scientific">Mytilus coruscus</name>
    <name type="common">Sea mussel</name>
    <dbReference type="NCBI Taxonomy" id="42192"/>
    <lineage>
        <taxon>Eukaryota</taxon>
        <taxon>Metazoa</taxon>
        <taxon>Spiralia</taxon>
        <taxon>Lophotrochozoa</taxon>
        <taxon>Mollusca</taxon>
        <taxon>Bivalvia</taxon>
        <taxon>Autobranchia</taxon>
        <taxon>Pteriomorphia</taxon>
        <taxon>Mytilida</taxon>
        <taxon>Mytiloidea</taxon>
        <taxon>Mytilidae</taxon>
        <taxon>Mytilinae</taxon>
        <taxon>Mytilus</taxon>
    </lineage>
</organism>
<name>A0A6J8B9U7_MYTCO</name>
<dbReference type="OrthoDB" id="10059415at2759"/>
<dbReference type="Proteomes" id="UP000507470">
    <property type="component" value="Unassembled WGS sequence"/>
</dbReference>
<evidence type="ECO:0000313" key="6">
    <source>
        <dbReference type="Proteomes" id="UP000507470"/>
    </source>
</evidence>
<reference evidence="5 6" key="1">
    <citation type="submission" date="2020-06" db="EMBL/GenBank/DDBJ databases">
        <authorList>
            <person name="Li R."/>
            <person name="Bekaert M."/>
        </authorList>
    </citation>
    <scope>NUCLEOTIDE SEQUENCE [LARGE SCALE GENOMIC DNA]</scope>
    <source>
        <strain evidence="6">wild</strain>
    </source>
</reference>
<dbReference type="EMBL" id="CACVKT020002931">
    <property type="protein sequence ID" value="CAC5380665.1"/>
    <property type="molecule type" value="Genomic_DNA"/>
</dbReference>
<evidence type="ECO:0000256" key="1">
    <source>
        <dbReference type="ARBA" id="ARBA00009019"/>
    </source>
</evidence>
<keyword evidence="6" id="KW-1185">Reference proteome</keyword>
<gene>
    <name evidence="5" type="ORF">MCOR_16619</name>
</gene>
<feature type="region of interest" description="Disordered" evidence="4">
    <location>
        <begin position="415"/>
        <end position="443"/>
    </location>
</feature>
<evidence type="ECO:0000256" key="4">
    <source>
        <dbReference type="SAM" id="MobiDB-lite"/>
    </source>
</evidence>
<dbReference type="AlphaFoldDB" id="A0A6J8B9U7"/>
<accession>A0A6J8B9U7</accession>
<feature type="coiled-coil region" evidence="3">
    <location>
        <begin position="182"/>
        <end position="251"/>
    </location>
</feature>
<protein>
    <recommendedName>
        <fullName evidence="7">Cerebellar degeneration-related protein 2</fullName>
    </recommendedName>
</protein>
<proteinExistence type="inferred from homology"/>
<feature type="coiled-coil region" evidence="3">
    <location>
        <begin position="50"/>
        <end position="140"/>
    </location>
</feature>
<dbReference type="PANTHER" id="PTHR19232">
    <property type="entry name" value="CENTROCORTIN FAMILY MEMBER"/>
    <property type="match status" value="1"/>
</dbReference>
<comment type="similarity">
    <text evidence="1">Belongs to the CDR2 family.</text>
</comment>
<keyword evidence="2 3" id="KW-0175">Coiled coil</keyword>
<sequence>MHETEDLMDEADENQDWYQNDLQLAAELGKALLETNRELETQAMHLQQVKHEQSLEIEFLSKQLETARDNCDSRMKVYEELDRHNQELEKTNQRLVLDSKGDKQRVEKLLATVEHLEDKCEEYQKKIEDMKKEETIKQRQQKQESRRALSLANLRESSDYLKNIYISDLQWTYNDQFKKLPMNPYEVEIKKLQDSMKQMKAQKIIDKRKKEDLETEVSLLWDENEALDKKNKELEEQIQILEDDLQKSRLETTKTLAYELSKFDPQNVIASEVEVDDTEFTSKGKLVKLDGGGSLYGSTESVNQIAPDTKELSPVDPDKNSVSILNELETQYHNLFQKYEDLLQGKGKRSGSFNEATGESFDVVLQRQLAVSHKEVQTLLKLHTKDASCGDASAEDPPPYKSIFRDIFATLKKSRIEESGEQPTSASGTPLTSPVCPDEKPVQ</sequence>
<evidence type="ECO:0000256" key="2">
    <source>
        <dbReference type="ARBA" id="ARBA00023054"/>
    </source>
</evidence>
<dbReference type="PANTHER" id="PTHR19232:SF7">
    <property type="entry name" value="CENTROCORTIN, ISOFORM A"/>
    <property type="match status" value="1"/>
</dbReference>
<evidence type="ECO:0000256" key="3">
    <source>
        <dbReference type="SAM" id="Coils"/>
    </source>
</evidence>